<sequence length="197" mass="21158">MLPFKTLFSAIFLAVGGWSSVPTKPHSPYLCSSLGFLFGYDSGIITSTISLPTFQEYFTNPSDTVTGGIVSAFQGGAILGTIVNMVWADWLGRKRTILTGSVISCLGCALQAGSVNMAMLIIGRFIAGMAVGMLTATIPMYAAELSEPKWRATLSGLLQWMLSWGFLVAQWLGYGCSFSSSEFACNVSPLNEINETY</sequence>
<feature type="transmembrane region" description="Helical" evidence="7">
    <location>
        <begin position="154"/>
        <end position="174"/>
    </location>
</feature>
<evidence type="ECO:0000256" key="7">
    <source>
        <dbReference type="SAM" id="Phobius"/>
    </source>
</evidence>
<feature type="signal peptide" evidence="8">
    <location>
        <begin position="1"/>
        <end position="19"/>
    </location>
</feature>
<dbReference type="PANTHER" id="PTHR48022">
    <property type="entry name" value="PLASTIDIC GLUCOSE TRANSPORTER 4"/>
    <property type="match status" value="1"/>
</dbReference>
<dbReference type="Gene3D" id="1.20.1250.20">
    <property type="entry name" value="MFS general substrate transporter like domains"/>
    <property type="match status" value="1"/>
</dbReference>
<accession>A0AAN4YWB5</accession>
<reference evidence="10" key="1">
    <citation type="submission" date="2023-04" db="EMBL/GenBank/DDBJ databases">
        <title>Aspergillus oryzae NBRC 4228.</title>
        <authorList>
            <person name="Ichikawa N."/>
            <person name="Sato H."/>
            <person name="Tonouchi N."/>
        </authorList>
    </citation>
    <scope>NUCLEOTIDE SEQUENCE</scope>
    <source>
        <strain evidence="10">NBRC 4228</strain>
    </source>
</reference>
<keyword evidence="4 7" id="KW-0812">Transmembrane</keyword>
<evidence type="ECO:0000256" key="3">
    <source>
        <dbReference type="ARBA" id="ARBA00022448"/>
    </source>
</evidence>
<dbReference type="PANTHER" id="PTHR48022:SF9">
    <property type="entry name" value="MAJOR FACILITATOR SUPERFAMILY (MFS) PROFILE DOMAIN-CONTAINING PROTEIN"/>
    <property type="match status" value="1"/>
</dbReference>
<name>A0AAN4YWB5_ASPOZ</name>
<gene>
    <name evidence="10" type="ORF">Aory04_001288300</name>
</gene>
<keyword evidence="6 7" id="KW-0472">Membrane</keyword>
<dbReference type="InterPro" id="IPR036259">
    <property type="entry name" value="MFS_trans_sf"/>
</dbReference>
<dbReference type="GO" id="GO:0005351">
    <property type="term" value="F:carbohydrate:proton symporter activity"/>
    <property type="evidence" value="ECO:0007669"/>
    <property type="project" value="TreeGrafter"/>
</dbReference>
<dbReference type="Pfam" id="PF00083">
    <property type="entry name" value="Sugar_tr"/>
    <property type="match status" value="1"/>
</dbReference>
<comment type="caution">
    <text evidence="10">The sequence shown here is derived from an EMBL/GenBank/DDBJ whole genome shotgun (WGS) entry which is preliminary data.</text>
</comment>
<comment type="similarity">
    <text evidence="2">Belongs to the major facilitator superfamily. Sugar transporter (TC 2.A.1.1) family.</text>
</comment>
<keyword evidence="8" id="KW-0732">Signal</keyword>
<organism evidence="10 11">
    <name type="scientific">Aspergillus oryzae</name>
    <name type="common">Yellow koji mold</name>
    <dbReference type="NCBI Taxonomy" id="5062"/>
    <lineage>
        <taxon>Eukaryota</taxon>
        <taxon>Fungi</taxon>
        <taxon>Dikarya</taxon>
        <taxon>Ascomycota</taxon>
        <taxon>Pezizomycotina</taxon>
        <taxon>Eurotiomycetes</taxon>
        <taxon>Eurotiomycetidae</taxon>
        <taxon>Eurotiales</taxon>
        <taxon>Aspergillaceae</taxon>
        <taxon>Aspergillus</taxon>
        <taxon>Aspergillus subgen. Circumdati</taxon>
    </lineage>
</organism>
<feature type="transmembrane region" description="Helical" evidence="7">
    <location>
        <begin position="69"/>
        <end position="90"/>
    </location>
</feature>
<evidence type="ECO:0000256" key="1">
    <source>
        <dbReference type="ARBA" id="ARBA00004141"/>
    </source>
</evidence>
<dbReference type="SUPFAM" id="SSF103473">
    <property type="entry name" value="MFS general substrate transporter"/>
    <property type="match status" value="1"/>
</dbReference>
<dbReference type="AlphaFoldDB" id="A0AAN4YWB5"/>
<evidence type="ECO:0000313" key="10">
    <source>
        <dbReference type="EMBL" id="GMG38133.1"/>
    </source>
</evidence>
<evidence type="ECO:0000256" key="8">
    <source>
        <dbReference type="SAM" id="SignalP"/>
    </source>
</evidence>
<dbReference type="PROSITE" id="PS50850">
    <property type="entry name" value="MFS"/>
    <property type="match status" value="1"/>
</dbReference>
<dbReference type="InterPro" id="IPR005828">
    <property type="entry name" value="MFS_sugar_transport-like"/>
</dbReference>
<evidence type="ECO:0000256" key="4">
    <source>
        <dbReference type="ARBA" id="ARBA00022692"/>
    </source>
</evidence>
<dbReference type="InterPro" id="IPR005829">
    <property type="entry name" value="Sugar_transporter_CS"/>
</dbReference>
<feature type="domain" description="Major facilitator superfamily (MFS) profile" evidence="9">
    <location>
        <begin position="27"/>
        <end position="197"/>
    </location>
</feature>
<feature type="transmembrane region" description="Helical" evidence="7">
    <location>
        <begin position="121"/>
        <end position="142"/>
    </location>
</feature>
<dbReference type="GO" id="GO:0016020">
    <property type="term" value="C:membrane"/>
    <property type="evidence" value="ECO:0007669"/>
    <property type="project" value="UniProtKB-SubCell"/>
</dbReference>
<dbReference type="PRINTS" id="PR00171">
    <property type="entry name" value="SUGRTRNSPORT"/>
</dbReference>
<dbReference type="InterPro" id="IPR050360">
    <property type="entry name" value="MFS_Sugar_Transporters"/>
</dbReference>
<proteinExistence type="inferred from homology"/>
<evidence type="ECO:0000256" key="2">
    <source>
        <dbReference type="ARBA" id="ARBA00010992"/>
    </source>
</evidence>
<feature type="chain" id="PRO_5042955817" evidence="8">
    <location>
        <begin position="20"/>
        <end position="197"/>
    </location>
</feature>
<evidence type="ECO:0000313" key="11">
    <source>
        <dbReference type="Proteomes" id="UP001165205"/>
    </source>
</evidence>
<dbReference type="InterPro" id="IPR020846">
    <property type="entry name" value="MFS_dom"/>
</dbReference>
<dbReference type="InterPro" id="IPR003663">
    <property type="entry name" value="Sugar/inositol_transpt"/>
</dbReference>
<evidence type="ECO:0000256" key="5">
    <source>
        <dbReference type="ARBA" id="ARBA00022989"/>
    </source>
</evidence>
<keyword evidence="3" id="KW-0813">Transport</keyword>
<protein>
    <submittedName>
        <fullName evidence="10">Unnamed protein product</fullName>
    </submittedName>
</protein>
<evidence type="ECO:0000256" key="6">
    <source>
        <dbReference type="ARBA" id="ARBA00023136"/>
    </source>
</evidence>
<dbReference type="EMBL" id="BSYA01000280">
    <property type="protein sequence ID" value="GMG38133.1"/>
    <property type="molecule type" value="Genomic_DNA"/>
</dbReference>
<keyword evidence="5 7" id="KW-1133">Transmembrane helix</keyword>
<evidence type="ECO:0000259" key="9">
    <source>
        <dbReference type="PROSITE" id="PS50850"/>
    </source>
</evidence>
<comment type="subcellular location">
    <subcellularLocation>
        <location evidence="1">Membrane</location>
        <topology evidence="1">Multi-pass membrane protein</topology>
    </subcellularLocation>
</comment>
<dbReference type="PROSITE" id="PS00217">
    <property type="entry name" value="SUGAR_TRANSPORT_2"/>
    <property type="match status" value="1"/>
</dbReference>
<dbReference type="Proteomes" id="UP001165205">
    <property type="component" value="Unassembled WGS sequence"/>
</dbReference>